<dbReference type="Gramene" id="AUR62005405-RA">
    <property type="protein sequence ID" value="AUR62005405-RA:cds"/>
    <property type="gene ID" value="AUR62005405"/>
</dbReference>
<dbReference type="KEGG" id="cqi:110708874"/>
<dbReference type="InterPro" id="IPR046960">
    <property type="entry name" value="PPR_At4g14850-like_plant"/>
</dbReference>
<dbReference type="Gene3D" id="1.25.40.10">
    <property type="entry name" value="Tetratricopeptide repeat domain"/>
    <property type="match status" value="5"/>
</dbReference>
<dbReference type="FunFam" id="1.25.40.10:FF:000090">
    <property type="entry name" value="Pentatricopeptide repeat-containing protein, chloroplastic"/>
    <property type="match status" value="1"/>
</dbReference>
<name>A0A803L0L7_CHEQI</name>
<proteinExistence type="predicted"/>
<dbReference type="GO" id="GO:0009451">
    <property type="term" value="P:RNA modification"/>
    <property type="evidence" value="ECO:0007669"/>
    <property type="project" value="InterPro"/>
</dbReference>
<dbReference type="Proteomes" id="UP000596660">
    <property type="component" value="Unplaced"/>
</dbReference>
<keyword evidence="4" id="KW-1185">Reference proteome</keyword>
<gene>
    <name evidence="3" type="primary">LOC110708874</name>
</gene>
<protein>
    <recommendedName>
        <fullName evidence="5">Pentatricopeptide repeat-containing protein</fullName>
    </recommendedName>
</protein>
<evidence type="ECO:0000313" key="4">
    <source>
        <dbReference type="Proteomes" id="UP000596660"/>
    </source>
</evidence>
<dbReference type="OMA" id="CNSMMTS"/>
<dbReference type="PANTHER" id="PTHR47926:SF442">
    <property type="entry name" value="PUTATIVE-RELATED"/>
    <property type="match status" value="1"/>
</dbReference>
<sequence>MPKLLGVLCRKVPAIFRRLHLDSYYKTDISELIFLNNRAIDNHIRSGSLASAHQLFDEMSLRDVVSWNLLISGYKRYGMPVKAFELYSEMVFQGFSESPSTCSSVMSICSNNGFYFEGIQVHCRVISLGFCGNLYIGGSIVDLYMQSGFVDDGLKFLDEMPERNDGVWNSVFRGFCKLGLWDEVIRQYSRVKFDGVVLKDLMVCYLLQGCCNGNFVIQGEQLHCHALKAGLVESNRFVANALVDFYSACGTLIDALKSFEVIPYNAVISWNSIVSAYANSGVLFDALECFVRMQYWSMKPSVRSLVALLNSCSKSRNLVVGRQLHCFALKLGFDCGSIHVQSALIDMYGKCYEIESSFNIYEECFYKTRECCNALLTSMLHCTCAEEVVELFKFMVDEGIEFDEFSLSTALKALSGSSFVSLTSCTLLHSLAIKNGLESHIVVSCSLIDVYSKLGQVDHSHSIFEGLRSPNVVSFTSIINGYARNGLGRECLKLLKMMFRKGLEPDRVTFLCVLTGCNHSGLVEEGRRVFESMKSPHGIEPDQRHYSCMVDLLGRAGLVYEAEELLKLSFVKDDSFMWSSLLRSCRMHKNKVVGQRVAKRLMELEPENSAACLQVSNFYHEVGDSELSMQYREIGMARHLVREIGHSFIV</sequence>
<dbReference type="PROSITE" id="PS51375">
    <property type="entry name" value="PPR"/>
    <property type="match status" value="4"/>
</dbReference>
<dbReference type="AlphaFoldDB" id="A0A803L0L7"/>
<feature type="repeat" description="PPR" evidence="2">
    <location>
        <begin position="471"/>
        <end position="505"/>
    </location>
</feature>
<evidence type="ECO:0008006" key="5">
    <source>
        <dbReference type="Google" id="ProtNLM"/>
    </source>
</evidence>
<dbReference type="EnsemblPlants" id="AUR62005405-RA">
    <property type="protein sequence ID" value="AUR62005405-RA:cds"/>
    <property type="gene ID" value="AUR62005405"/>
</dbReference>
<organism evidence="3 4">
    <name type="scientific">Chenopodium quinoa</name>
    <name type="common">Quinoa</name>
    <dbReference type="NCBI Taxonomy" id="63459"/>
    <lineage>
        <taxon>Eukaryota</taxon>
        <taxon>Viridiplantae</taxon>
        <taxon>Streptophyta</taxon>
        <taxon>Embryophyta</taxon>
        <taxon>Tracheophyta</taxon>
        <taxon>Spermatophyta</taxon>
        <taxon>Magnoliopsida</taxon>
        <taxon>eudicotyledons</taxon>
        <taxon>Gunneridae</taxon>
        <taxon>Pentapetalae</taxon>
        <taxon>Caryophyllales</taxon>
        <taxon>Chenopodiaceae</taxon>
        <taxon>Chenopodioideae</taxon>
        <taxon>Atripliceae</taxon>
        <taxon>Chenopodium</taxon>
    </lineage>
</organism>
<dbReference type="InterPro" id="IPR011990">
    <property type="entry name" value="TPR-like_helical_dom_sf"/>
</dbReference>
<dbReference type="PANTHER" id="PTHR47926">
    <property type="entry name" value="PENTATRICOPEPTIDE REPEAT-CONTAINING PROTEIN"/>
    <property type="match status" value="1"/>
</dbReference>
<evidence type="ECO:0000256" key="2">
    <source>
        <dbReference type="PROSITE-ProRule" id="PRU00708"/>
    </source>
</evidence>
<feature type="repeat" description="PPR" evidence="2">
    <location>
        <begin position="164"/>
        <end position="198"/>
    </location>
</feature>
<dbReference type="RefSeq" id="XP_021742790.1">
    <property type="nucleotide sequence ID" value="XM_021887098.1"/>
</dbReference>
<keyword evidence="1" id="KW-0677">Repeat</keyword>
<reference evidence="3" key="1">
    <citation type="journal article" date="2017" name="Nature">
        <title>The genome of Chenopodium quinoa.</title>
        <authorList>
            <person name="Jarvis D.E."/>
            <person name="Ho Y.S."/>
            <person name="Lightfoot D.J."/>
            <person name="Schmoeckel S.M."/>
            <person name="Li B."/>
            <person name="Borm T.J.A."/>
            <person name="Ohyanagi H."/>
            <person name="Mineta K."/>
            <person name="Michell C.T."/>
            <person name="Saber N."/>
            <person name="Kharbatia N.M."/>
            <person name="Rupper R.R."/>
            <person name="Sharp A.R."/>
            <person name="Dally N."/>
            <person name="Boughton B.A."/>
            <person name="Woo Y.H."/>
            <person name="Gao G."/>
            <person name="Schijlen E.G.W.M."/>
            <person name="Guo X."/>
            <person name="Momin A.A."/>
            <person name="Negrao S."/>
            <person name="Al-Babili S."/>
            <person name="Gehring C."/>
            <person name="Roessner U."/>
            <person name="Jung C."/>
            <person name="Murphy K."/>
            <person name="Arold S.T."/>
            <person name="Gojobori T."/>
            <person name="van der Linden C.G."/>
            <person name="van Loo E.N."/>
            <person name="Jellen E.N."/>
            <person name="Maughan P.J."/>
            <person name="Tester M."/>
        </authorList>
    </citation>
    <scope>NUCLEOTIDE SEQUENCE [LARGE SCALE GENOMIC DNA]</scope>
    <source>
        <strain evidence="3">cv. PI 614886</strain>
    </source>
</reference>
<feature type="repeat" description="PPR" evidence="2">
    <location>
        <begin position="266"/>
        <end position="300"/>
    </location>
</feature>
<dbReference type="NCBIfam" id="TIGR00756">
    <property type="entry name" value="PPR"/>
    <property type="match status" value="2"/>
</dbReference>
<evidence type="ECO:0000313" key="3">
    <source>
        <dbReference type="EnsemblPlants" id="AUR62005405-RA:cds"/>
    </source>
</evidence>
<dbReference type="Pfam" id="PF01535">
    <property type="entry name" value="PPR"/>
    <property type="match status" value="6"/>
</dbReference>
<accession>A0A803L0L7</accession>
<dbReference type="Pfam" id="PF13041">
    <property type="entry name" value="PPR_2"/>
    <property type="match status" value="2"/>
</dbReference>
<reference evidence="3" key="2">
    <citation type="submission" date="2021-03" db="UniProtKB">
        <authorList>
            <consortium name="EnsemblPlants"/>
        </authorList>
    </citation>
    <scope>IDENTIFICATION</scope>
</reference>
<dbReference type="GeneID" id="110708874"/>
<feature type="repeat" description="PPR" evidence="2">
    <location>
        <begin position="63"/>
        <end position="97"/>
    </location>
</feature>
<dbReference type="GO" id="GO:0003723">
    <property type="term" value="F:RNA binding"/>
    <property type="evidence" value="ECO:0007669"/>
    <property type="project" value="InterPro"/>
</dbReference>
<evidence type="ECO:0000256" key="1">
    <source>
        <dbReference type="ARBA" id="ARBA00022737"/>
    </source>
</evidence>
<dbReference type="InterPro" id="IPR002885">
    <property type="entry name" value="PPR_rpt"/>
</dbReference>